<proteinExistence type="predicted"/>
<reference evidence="4" key="1">
    <citation type="submission" date="2021-03" db="EMBL/GenBank/DDBJ databases">
        <authorList>
            <consortium name="Genoscope - CEA"/>
            <person name="William W."/>
        </authorList>
    </citation>
    <scope>NUCLEOTIDE SEQUENCE</scope>
    <source>
        <strain evidence="4">Doubled-haploid Pahang</strain>
    </source>
</reference>
<dbReference type="PANTHER" id="PTHR33101">
    <property type="entry name" value="ROP GUANINE NUCLEOTIDE EXCHANGE FACTOR 1"/>
    <property type="match status" value="1"/>
</dbReference>
<dbReference type="PROSITE" id="PS51334">
    <property type="entry name" value="PRONE"/>
    <property type="match status" value="1"/>
</dbReference>
<dbReference type="Pfam" id="PF03759">
    <property type="entry name" value="PRONE"/>
    <property type="match status" value="1"/>
</dbReference>
<dbReference type="FunFam" id="1.20.58.2010:FF:000001">
    <property type="entry name" value="Rop guanine nucleotide exchange factor 14"/>
    <property type="match status" value="1"/>
</dbReference>
<dbReference type="PANTHER" id="PTHR33101:SF2">
    <property type="entry name" value="ROP GUANINE NUCLEOTIDE EXCHANGE FACTOR 14"/>
    <property type="match status" value="1"/>
</dbReference>
<gene>
    <name evidence="4" type="ORF">GSMUA_19180.1</name>
</gene>
<dbReference type="GO" id="GO:0005085">
    <property type="term" value="F:guanyl-nucleotide exchange factor activity"/>
    <property type="evidence" value="ECO:0007669"/>
    <property type="project" value="UniProtKB-UniRule"/>
</dbReference>
<protein>
    <submittedName>
        <fullName evidence="4">(wild Malaysian banana) hypothetical protein</fullName>
    </submittedName>
</protein>
<feature type="domain" description="PRONE" evidence="3">
    <location>
        <begin position="113"/>
        <end position="488"/>
    </location>
</feature>
<evidence type="ECO:0000256" key="1">
    <source>
        <dbReference type="ARBA" id="ARBA00022658"/>
    </source>
</evidence>
<organism evidence="4">
    <name type="scientific">Musa acuminata subsp. malaccensis</name>
    <name type="common">Wild banana</name>
    <name type="synonym">Musa malaccensis</name>
    <dbReference type="NCBI Taxonomy" id="214687"/>
    <lineage>
        <taxon>Eukaryota</taxon>
        <taxon>Viridiplantae</taxon>
        <taxon>Streptophyta</taxon>
        <taxon>Embryophyta</taxon>
        <taxon>Tracheophyta</taxon>
        <taxon>Spermatophyta</taxon>
        <taxon>Magnoliopsida</taxon>
        <taxon>Liliopsida</taxon>
        <taxon>Zingiberales</taxon>
        <taxon>Musaceae</taxon>
        <taxon>Musa</taxon>
    </lineage>
</organism>
<evidence type="ECO:0000313" key="4">
    <source>
        <dbReference type="EMBL" id="CAG1863710.1"/>
    </source>
</evidence>
<dbReference type="EMBL" id="HG996475">
    <property type="protein sequence ID" value="CAG1863710.1"/>
    <property type="molecule type" value="Genomic_DNA"/>
</dbReference>
<dbReference type="FunFam" id="1.20.58.2010:FF:000003">
    <property type="entry name" value="Rop guanine nucleotide exchange factor 14"/>
    <property type="match status" value="1"/>
</dbReference>
<accession>A0A8D7FPZ3</accession>
<dbReference type="AlphaFoldDB" id="A0A8D7FPZ3"/>
<dbReference type="Gene3D" id="1.20.58.2010">
    <property type="entry name" value="PRONE domain, subdomain 1"/>
    <property type="match status" value="2"/>
</dbReference>
<keyword evidence="1 2" id="KW-0344">Guanine-nucleotide releasing factor</keyword>
<dbReference type="InterPro" id="IPR005512">
    <property type="entry name" value="PRONE_dom"/>
</dbReference>
<name>A0A8D7FPZ3_MUSAM</name>
<evidence type="ECO:0000256" key="2">
    <source>
        <dbReference type="PROSITE-ProRule" id="PRU00663"/>
    </source>
</evidence>
<dbReference type="InterPro" id="IPR038937">
    <property type="entry name" value="RopGEF"/>
</dbReference>
<sequence length="570" mass="63334">MKRLACCRRRTKDLSLDFEEKENRVMTYNGLESCILNSCTYDDESAGDGTSGTNGSVVIDSPDEDASSCFSSKDALGSSFSSQCLPSSKQEHLLDELDNLNTLHHFCTKGKAPAAYSMEVSDVEVMKEKFAKLLLGEDVSGGAKGISTALGLSHAITNLAASIFGELWKLEPLSEGKKSRWRREMDWLLSPTNYMVELVPAKQNGTDGGMLEIMTPKARADVHVTLPALRKLDSMLIEVLDSMVDMEFWYAEVGGRDDGSSLHNGTKSKKWWLPAPRVPESGLSPSQRRKLGFQAKFVHQILKAAKSINEQVLVQMPIPSAIKDALPKASFQSNYLGVDIYHAIAAESIPVEEVLLSLNMETEHSVLDMVNQLEGAVFAWKQRITEETMKKSPIRYPWSFVKENGSELEKRVVNLERAEALLHLLRIRFPNLPQSFIDVTKVHHNKDVGHAITEAYSRVLGGLAFSILSRIGDIFQEDDLKNPTTPIANLKFDFSSNVYLAGIAETPPGHIKRSLIDQMNTVDGRFSSFYIGKASEEHFLDGKAKRITVVPTSPLRSRTWCYGREVCATP</sequence>
<evidence type="ECO:0000259" key="3">
    <source>
        <dbReference type="PROSITE" id="PS51334"/>
    </source>
</evidence>